<gene>
    <name evidence="1" type="ORF">H8L32_21710</name>
</gene>
<organism evidence="1 2">
    <name type="scientific">Undibacterium hunanense</name>
    <dbReference type="NCBI Taxonomy" id="2762292"/>
    <lineage>
        <taxon>Bacteria</taxon>
        <taxon>Pseudomonadati</taxon>
        <taxon>Pseudomonadota</taxon>
        <taxon>Betaproteobacteria</taxon>
        <taxon>Burkholderiales</taxon>
        <taxon>Oxalobacteraceae</taxon>
        <taxon>Undibacterium</taxon>
    </lineage>
</organism>
<proteinExistence type="predicted"/>
<evidence type="ECO:0000313" key="2">
    <source>
        <dbReference type="Proteomes" id="UP000650424"/>
    </source>
</evidence>
<comment type="caution">
    <text evidence="1">The sequence shown here is derived from an EMBL/GenBank/DDBJ whole genome shotgun (WGS) entry which is preliminary data.</text>
</comment>
<accession>A0ABR6ZWT1</accession>
<sequence>MELVDARAKAEYLLELLIKHQPNLFVPGGKATDGTTGKAVAEFSYDFIDTYTTYLTNRT</sequence>
<reference evidence="1 2" key="1">
    <citation type="submission" date="2020-08" db="EMBL/GenBank/DDBJ databases">
        <title>Novel species isolated from subtropical streams in China.</title>
        <authorList>
            <person name="Lu H."/>
        </authorList>
    </citation>
    <scope>NUCLEOTIDE SEQUENCE [LARGE SCALE GENOMIC DNA]</scope>
    <source>
        <strain evidence="1 2">CY18W</strain>
    </source>
</reference>
<protein>
    <submittedName>
        <fullName evidence="1">Uncharacterized protein</fullName>
    </submittedName>
</protein>
<keyword evidence="2" id="KW-1185">Reference proteome</keyword>
<name>A0ABR6ZWT1_9BURK</name>
<dbReference type="Proteomes" id="UP000650424">
    <property type="component" value="Unassembled WGS sequence"/>
</dbReference>
<evidence type="ECO:0000313" key="1">
    <source>
        <dbReference type="EMBL" id="MBC3920099.1"/>
    </source>
</evidence>
<dbReference type="RefSeq" id="WP_186949364.1">
    <property type="nucleotide sequence ID" value="NZ_JACOGF010000013.1"/>
</dbReference>
<dbReference type="EMBL" id="JACOGF010000013">
    <property type="protein sequence ID" value="MBC3920099.1"/>
    <property type="molecule type" value="Genomic_DNA"/>
</dbReference>